<dbReference type="SFLD" id="SFLDG01018">
    <property type="entry name" value="Squalene/Phytoene_Synthase_Lik"/>
    <property type="match status" value="1"/>
</dbReference>
<proteinExistence type="predicted"/>
<dbReference type="PANTHER" id="PTHR31480">
    <property type="entry name" value="BIFUNCTIONAL LYCOPENE CYCLASE/PHYTOENE SYNTHASE"/>
    <property type="match status" value="1"/>
</dbReference>
<name>A0A1H1TMU6_9BRAD</name>
<dbReference type="InterPro" id="IPR044843">
    <property type="entry name" value="Trans_IPPS_bact-type"/>
</dbReference>
<dbReference type="SFLD" id="SFLDG01212">
    <property type="entry name" value="Phytoene_synthase_like"/>
    <property type="match status" value="1"/>
</dbReference>
<dbReference type="GO" id="GO:0016117">
    <property type="term" value="P:carotenoid biosynthetic process"/>
    <property type="evidence" value="ECO:0007669"/>
    <property type="project" value="InterPro"/>
</dbReference>
<keyword evidence="3" id="KW-1185">Reference proteome</keyword>
<dbReference type="SFLD" id="SFLDS00005">
    <property type="entry name" value="Isoprenoid_Synthase_Type_I"/>
    <property type="match status" value="1"/>
</dbReference>
<dbReference type="CDD" id="cd00683">
    <property type="entry name" value="Trans_IPPS_HH"/>
    <property type="match status" value="1"/>
</dbReference>
<sequence>MTLDAAVANPSDGTSASGSSFYAAMRILPREQREAMFQIYSFCRQVDDIADSEGPRPERLAAIQRWRDDIDALYQGHPPARLQDYVASVRHFGLKREDFLAIIDGMEMDIPQDIRAPDLATLDLYCDRVASAVGRLSVRVFGLGENDGILLAHHLGRALQLTNILRDIDEDASIGRLYLPLEGLLHAGITSNDPLKVVAEPALPKVCAPLVERARSHFEKADEVMNRNSRRVVRAPRIMSKYYRAILELLVERGFALPRPAVRLNKMAKFAIILRYAFI</sequence>
<dbReference type="GO" id="GO:0004311">
    <property type="term" value="F:geranylgeranyl diphosphate synthase activity"/>
    <property type="evidence" value="ECO:0007669"/>
    <property type="project" value="InterPro"/>
</dbReference>
<accession>A0A1H1TMU6</accession>
<dbReference type="InterPro" id="IPR017828">
    <property type="entry name" value="SQ_synth_HpnD-like"/>
</dbReference>
<dbReference type="PROSITE" id="PS01044">
    <property type="entry name" value="SQUALEN_PHYTOEN_SYN_1"/>
    <property type="match status" value="1"/>
</dbReference>
<dbReference type="RefSeq" id="WP_146687507.1">
    <property type="nucleotide sequence ID" value="NZ_LT629750.1"/>
</dbReference>
<evidence type="ECO:0000313" key="2">
    <source>
        <dbReference type="EMBL" id="SDS61276.1"/>
    </source>
</evidence>
<dbReference type="InterPro" id="IPR033904">
    <property type="entry name" value="Trans_IPPS_HH"/>
</dbReference>
<dbReference type="Gene3D" id="1.10.600.10">
    <property type="entry name" value="Farnesyl Diphosphate Synthase"/>
    <property type="match status" value="1"/>
</dbReference>
<keyword evidence="1 2" id="KW-0808">Transferase</keyword>
<gene>
    <name evidence="2" type="ORF">SAMN05444158_2604</name>
</gene>
<dbReference type="InterPro" id="IPR019845">
    <property type="entry name" value="Squalene/phytoene_synthase_CS"/>
</dbReference>
<dbReference type="NCBIfam" id="TIGR03465">
    <property type="entry name" value="HpnD"/>
    <property type="match status" value="1"/>
</dbReference>
<dbReference type="GO" id="GO:0051996">
    <property type="term" value="F:squalene synthase [NAD(P)H] activity"/>
    <property type="evidence" value="ECO:0007669"/>
    <property type="project" value="InterPro"/>
</dbReference>
<dbReference type="EMBL" id="LT629750">
    <property type="protein sequence ID" value="SDS61276.1"/>
    <property type="molecule type" value="Genomic_DNA"/>
</dbReference>
<dbReference type="InterPro" id="IPR002060">
    <property type="entry name" value="Squ/phyt_synthse"/>
</dbReference>
<dbReference type="SUPFAM" id="SSF48576">
    <property type="entry name" value="Terpenoid synthases"/>
    <property type="match status" value="1"/>
</dbReference>
<dbReference type="Pfam" id="PF00494">
    <property type="entry name" value="SQS_PSY"/>
    <property type="match status" value="1"/>
</dbReference>
<dbReference type="PROSITE" id="PS01045">
    <property type="entry name" value="SQUALEN_PHYTOEN_SYN_2"/>
    <property type="match status" value="1"/>
</dbReference>
<dbReference type="AlphaFoldDB" id="A0A1H1TMU6"/>
<organism evidence="2 3">
    <name type="scientific">Bradyrhizobium canariense</name>
    <dbReference type="NCBI Taxonomy" id="255045"/>
    <lineage>
        <taxon>Bacteria</taxon>
        <taxon>Pseudomonadati</taxon>
        <taxon>Pseudomonadota</taxon>
        <taxon>Alphaproteobacteria</taxon>
        <taxon>Hyphomicrobiales</taxon>
        <taxon>Nitrobacteraceae</taxon>
        <taxon>Bradyrhizobium</taxon>
    </lineage>
</organism>
<dbReference type="InterPro" id="IPR008949">
    <property type="entry name" value="Isoprenoid_synthase_dom_sf"/>
</dbReference>
<evidence type="ECO:0000313" key="3">
    <source>
        <dbReference type="Proteomes" id="UP000243904"/>
    </source>
</evidence>
<protein>
    <submittedName>
        <fullName evidence="2">Farnesyl-diphosphate farnesyltransferase</fullName>
    </submittedName>
</protein>
<evidence type="ECO:0000256" key="1">
    <source>
        <dbReference type="ARBA" id="ARBA00022679"/>
    </source>
</evidence>
<dbReference type="Proteomes" id="UP000243904">
    <property type="component" value="Chromosome I"/>
</dbReference>
<reference evidence="3" key="1">
    <citation type="submission" date="2016-10" db="EMBL/GenBank/DDBJ databases">
        <authorList>
            <person name="Varghese N."/>
            <person name="Submissions S."/>
        </authorList>
    </citation>
    <scope>NUCLEOTIDE SEQUENCE [LARGE SCALE GENOMIC DNA]</scope>
    <source>
        <strain evidence="3">GAS369</strain>
    </source>
</reference>